<organism evidence="1 2">
    <name type="scientific">Paenibacillus foliorum</name>
    <dbReference type="NCBI Taxonomy" id="2654974"/>
    <lineage>
        <taxon>Bacteria</taxon>
        <taxon>Bacillati</taxon>
        <taxon>Bacillota</taxon>
        <taxon>Bacilli</taxon>
        <taxon>Bacillales</taxon>
        <taxon>Paenibacillaceae</taxon>
        <taxon>Paenibacillus</taxon>
    </lineage>
</organism>
<dbReference type="InterPro" id="IPR005587">
    <property type="entry name" value="UPF0304_YfbU"/>
</dbReference>
<dbReference type="Gene3D" id="1.10.287.680">
    <property type="entry name" value="Helix hairpin bin"/>
    <property type="match status" value="1"/>
</dbReference>
<accession>A0A972GU16</accession>
<dbReference type="SUPFAM" id="SSF116960">
    <property type="entry name" value="YfbU-like"/>
    <property type="match status" value="1"/>
</dbReference>
<comment type="caution">
    <text evidence="1">The sequence shown here is derived from an EMBL/GenBank/DDBJ whole genome shotgun (WGS) entry which is preliminary data.</text>
</comment>
<protein>
    <submittedName>
        <fullName evidence="1">YfbU family protein</fullName>
    </submittedName>
</protein>
<keyword evidence="2" id="KW-1185">Reference proteome</keyword>
<evidence type="ECO:0000313" key="1">
    <source>
        <dbReference type="EMBL" id="NOU96328.1"/>
    </source>
</evidence>
<sequence length="182" mass="21845">MSNCWCWEAIKMKLSNVERLVLSNQYKILMDLNPDEVDYYEEKLKIVQNGYTHYYNDLFSEIDEELPEHISQEVVAVLNMYRAINFSYDDLKDDEKQEIPKHRVEFEGFDGNEEPQHYSFCRFVIEDSNRFQELHNKNGYNAHRDVLPKYRRMLIVWEKLGRKTDLSRDEIISLVTPPKQAI</sequence>
<dbReference type="EMBL" id="WHOD01000097">
    <property type="protein sequence ID" value="NOU96328.1"/>
    <property type="molecule type" value="Genomic_DNA"/>
</dbReference>
<evidence type="ECO:0000313" key="2">
    <source>
        <dbReference type="Proteomes" id="UP000641588"/>
    </source>
</evidence>
<dbReference type="NCBIfam" id="NF003936">
    <property type="entry name" value="PRK05445.1"/>
    <property type="match status" value="1"/>
</dbReference>
<dbReference type="Gene3D" id="1.10.3190.10">
    <property type="entry name" value="yfbu gene product, domain 2"/>
    <property type="match status" value="1"/>
</dbReference>
<proteinExistence type="predicted"/>
<dbReference type="Proteomes" id="UP000641588">
    <property type="component" value="Unassembled WGS sequence"/>
</dbReference>
<dbReference type="Pfam" id="PF03887">
    <property type="entry name" value="YfbU"/>
    <property type="match status" value="1"/>
</dbReference>
<dbReference type="AlphaFoldDB" id="A0A972GU16"/>
<dbReference type="InterPro" id="IPR023145">
    <property type="entry name" value="YfbU_helix-hairpin_sf"/>
</dbReference>
<dbReference type="InterPro" id="IPR023146">
    <property type="entry name" value="YfbU_alpha-helical_sf"/>
</dbReference>
<name>A0A972GU16_9BACL</name>
<reference evidence="1" key="1">
    <citation type="submission" date="2019-10" db="EMBL/GenBank/DDBJ databases">
        <title>Description of Paenibacillus glebae sp. nov.</title>
        <authorList>
            <person name="Carlier A."/>
            <person name="Qi S."/>
        </authorList>
    </citation>
    <scope>NUCLEOTIDE SEQUENCE</scope>
    <source>
        <strain evidence="1">LMG 31456</strain>
    </source>
</reference>
<gene>
    <name evidence="1" type="ORF">GC093_24375</name>
</gene>